<dbReference type="GO" id="GO:0005085">
    <property type="term" value="F:guanyl-nucleotide exchange factor activity"/>
    <property type="evidence" value="ECO:0007669"/>
    <property type="project" value="UniProtKB-KW"/>
</dbReference>
<evidence type="ECO:0000256" key="2">
    <source>
        <dbReference type="ARBA" id="ARBA00022490"/>
    </source>
</evidence>
<dbReference type="GO" id="GO:0007411">
    <property type="term" value="P:axon guidance"/>
    <property type="evidence" value="ECO:0007669"/>
    <property type="project" value="TreeGrafter"/>
</dbReference>
<gene>
    <name evidence="6" type="primary">TRIO</name>
</gene>
<dbReference type="AlphaFoldDB" id="A0A2K6U3W1"/>
<dbReference type="InterPro" id="IPR000219">
    <property type="entry name" value="DH_dom"/>
</dbReference>
<dbReference type="InterPro" id="IPR051336">
    <property type="entry name" value="RhoGEF_Guanine_NuclExch_SF"/>
</dbReference>
<dbReference type="Pfam" id="PF00621">
    <property type="entry name" value="RhoGEF"/>
    <property type="match status" value="1"/>
</dbReference>
<feature type="compositionally biased region" description="Low complexity" evidence="4">
    <location>
        <begin position="15"/>
        <end position="33"/>
    </location>
</feature>
<accession>A0A2K6U3W1</accession>
<dbReference type="InterPro" id="IPR035899">
    <property type="entry name" value="DBL_dom_sf"/>
</dbReference>
<name>A0A2K6U3W1_SAIBB</name>
<reference evidence="6" key="1">
    <citation type="submission" date="2025-08" db="UniProtKB">
        <authorList>
            <consortium name="Ensembl"/>
        </authorList>
    </citation>
    <scope>IDENTIFICATION</scope>
</reference>
<dbReference type="SUPFAM" id="SSF48065">
    <property type="entry name" value="DBL homology domain (DH-domain)"/>
    <property type="match status" value="1"/>
</dbReference>
<dbReference type="SMART" id="SM00325">
    <property type="entry name" value="RhoGEF"/>
    <property type="match status" value="1"/>
</dbReference>
<evidence type="ECO:0000313" key="7">
    <source>
        <dbReference type="Proteomes" id="UP000233220"/>
    </source>
</evidence>
<dbReference type="FunFam" id="1.20.900.10:FF:000008">
    <property type="entry name" value="rho guanine nucleotide exchange factor 25"/>
    <property type="match status" value="1"/>
</dbReference>
<dbReference type="GO" id="GO:0005737">
    <property type="term" value="C:cytoplasm"/>
    <property type="evidence" value="ECO:0007669"/>
    <property type="project" value="UniProtKB-SubCell"/>
</dbReference>
<keyword evidence="3" id="KW-0344">Guanine-nucleotide releasing factor</keyword>
<dbReference type="GO" id="GO:0019898">
    <property type="term" value="C:extrinsic component of membrane"/>
    <property type="evidence" value="ECO:0007669"/>
    <property type="project" value="TreeGrafter"/>
</dbReference>
<dbReference type="Proteomes" id="UP000233220">
    <property type="component" value="Unplaced"/>
</dbReference>
<dbReference type="GeneTree" id="ENSGT00940000154766"/>
<organism evidence="6 7">
    <name type="scientific">Saimiri boliviensis boliviensis</name>
    <name type="common">Bolivian squirrel monkey</name>
    <dbReference type="NCBI Taxonomy" id="39432"/>
    <lineage>
        <taxon>Eukaryota</taxon>
        <taxon>Metazoa</taxon>
        <taxon>Chordata</taxon>
        <taxon>Craniata</taxon>
        <taxon>Vertebrata</taxon>
        <taxon>Euteleostomi</taxon>
        <taxon>Mammalia</taxon>
        <taxon>Eutheria</taxon>
        <taxon>Euarchontoglires</taxon>
        <taxon>Primates</taxon>
        <taxon>Haplorrhini</taxon>
        <taxon>Platyrrhini</taxon>
        <taxon>Cebidae</taxon>
        <taxon>Saimiriinae</taxon>
        <taxon>Saimiri</taxon>
    </lineage>
</organism>
<dbReference type="Pfam" id="PF16609">
    <property type="entry name" value="SH3-RhoG_link"/>
    <property type="match status" value="1"/>
</dbReference>
<dbReference type="Ensembl" id="ENSSBOT00000043454.1">
    <property type="protein sequence ID" value="ENSSBOP00000026581.1"/>
    <property type="gene ID" value="ENSSBOG00000029501.1"/>
</dbReference>
<evidence type="ECO:0000256" key="3">
    <source>
        <dbReference type="ARBA" id="ARBA00022658"/>
    </source>
</evidence>
<feature type="region of interest" description="Disordered" evidence="4">
    <location>
        <begin position="1"/>
        <end position="43"/>
    </location>
</feature>
<evidence type="ECO:0000256" key="1">
    <source>
        <dbReference type="ARBA" id="ARBA00004496"/>
    </source>
</evidence>
<protein>
    <submittedName>
        <fullName evidence="6">Trio Rho guanine nucleotide exchange factor</fullName>
    </submittedName>
</protein>
<dbReference type="PANTHER" id="PTHR22826">
    <property type="entry name" value="RHO GUANINE EXCHANGE FACTOR-RELATED"/>
    <property type="match status" value="1"/>
</dbReference>
<dbReference type="Gene3D" id="1.20.900.10">
    <property type="entry name" value="Dbl homology (DH) domain"/>
    <property type="match status" value="1"/>
</dbReference>
<feature type="domain" description="DH" evidence="5">
    <location>
        <begin position="54"/>
        <end position="230"/>
    </location>
</feature>
<sequence>ALEDRPSSLLVDQGDSSSPSFNPSDNSLLSSSSPIDEMEERKSSSLKRRHLHYKHYFSLSKLVETERDYVRDLGYVVEGYMALMKEDGVPDDMKGKDKIVFGNIHQIYDWHRDFFLGELEKCLEDPEKLGSLFVKHERRLHMYIVYCQNKPKSEHIVSEYIDTFFEDLKQRLGHRLQLTDLLIKPVQRIMKYQLLLKDFLKYSKKASLDTSELERAVEVMCIVPRRCNDMMNVGRLQGFDVMWLLFFKRQRCWELKRELFSQLFGILFHFFSFFTLLSI</sequence>
<evidence type="ECO:0000313" key="6">
    <source>
        <dbReference type="Ensembl" id="ENSSBOP00000026581.1"/>
    </source>
</evidence>
<evidence type="ECO:0000256" key="4">
    <source>
        <dbReference type="SAM" id="MobiDB-lite"/>
    </source>
</evidence>
<evidence type="ECO:0000259" key="5">
    <source>
        <dbReference type="PROSITE" id="PS50010"/>
    </source>
</evidence>
<dbReference type="PANTHER" id="PTHR22826:SF104">
    <property type="entry name" value="TRIPLE FUNCTIONAL DOMAIN PROTEIN"/>
    <property type="match status" value="1"/>
</dbReference>
<reference evidence="6" key="2">
    <citation type="submission" date="2025-09" db="UniProtKB">
        <authorList>
            <consortium name="Ensembl"/>
        </authorList>
    </citation>
    <scope>IDENTIFICATION</scope>
</reference>
<comment type="subcellular location">
    <subcellularLocation>
        <location evidence="1">Cytoplasm</location>
    </subcellularLocation>
</comment>
<dbReference type="CDD" id="cd00160">
    <property type="entry name" value="RhoGEF"/>
    <property type="match status" value="1"/>
</dbReference>
<keyword evidence="2" id="KW-0963">Cytoplasm</keyword>
<keyword evidence="7" id="KW-1185">Reference proteome</keyword>
<dbReference type="PROSITE" id="PS50010">
    <property type="entry name" value="DH_2"/>
    <property type="match status" value="1"/>
</dbReference>
<proteinExistence type="predicted"/>